<feature type="compositionally biased region" description="Polar residues" evidence="1">
    <location>
        <begin position="8"/>
        <end position="17"/>
    </location>
</feature>
<dbReference type="AlphaFoldDB" id="A0A633DMV7"/>
<dbReference type="EMBL" id="AAMGRQ010000040">
    <property type="protein sequence ID" value="EDH1795897.1"/>
    <property type="molecule type" value="Genomic_DNA"/>
</dbReference>
<reference evidence="2" key="1">
    <citation type="submission" date="2019-10" db="EMBL/GenBank/DDBJ databases">
        <authorList>
            <consortium name="PulseNet: The National Subtyping Network for Foodborne Disease Surveillance"/>
            <person name="Tarr C.L."/>
            <person name="Trees E."/>
            <person name="Katz L.S."/>
            <person name="Carleton-Romer H.A."/>
            <person name="Stroika S."/>
            <person name="Kucerova Z."/>
            <person name="Roache K.F."/>
            <person name="Sabol A.L."/>
            <person name="Besser J."/>
            <person name="Gerner-Smidt P."/>
        </authorList>
    </citation>
    <scope>NUCLEOTIDE SEQUENCE</scope>
    <source>
        <strain evidence="2">PNUSAS100866</strain>
    </source>
</reference>
<protein>
    <submittedName>
        <fullName evidence="2">Uncharacterized protein</fullName>
    </submittedName>
</protein>
<feature type="region of interest" description="Disordered" evidence="1">
    <location>
        <begin position="105"/>
        <end position="136"/>
    </location>
</feature>
<accession>A0A633DMV7</accession>
<organism evidence="2">
    <name type="scientific">Salmonella enterica</name>
    <name type="common">Salmonella choleraesuis</name>
    <dbReference type="NCBI Taxonomy" id="28901"/>
    <lineage>
        <taxon>Bacteria</taxon>
        <taxon>Pseudomonadati</taxon>
        <taxon>Pseudomonadota</taxon>
        <taxon>Gammaproteobacteria</taxon>
        <taxon>Enterobacterales</taxon>
        <taxon>Enterobacteriaceae</taxon>
        <taxon>Salmonella</taxon>
    </lineage>
</organism>
<evidence type="ECO:0000313" key="2">
    <source>
        <dbReference type="EMBL" id="EDH1795897.1"/>
    </source>
</evidence>
<sequence>MPLPNAFTGISGNSPYLSENDIPKQQPVPQYVQVVQPVPQYYAMQTYAVTPQPPQQKDYVFLPLKYDPKKADSEPLKIIFASRNDLIDVFSKRLNDAGVVWVDSNTGKDNNGVQVRQPVNISDEDYKDLNKLSPDE</sequence>
<gene>
    <name evidence="2" type="ORF">GC469_21350</name>
</gene>
<name>A0A633DMV7_SALER</name>
<feature type="compositionally biased region" description="Basic and acidic residues" evidence="1">
    <location>
        <begin position="127"/>
        <end position="136"/>
    </location>
</feature>
<feature type="compositionally biased region" description="Polar residues" evidence="1">
    <location>
        <begin position="105"/>
        <end position="120"/>
    </location>
</feature>
<comment type="caution">
    <text evidence="2">The sequence shown here is derived from an EMBL/GenBank/DDBJ whole genome shotgun (WGS) entry which is preliminary data.</text>
</comment>
<feature type="region of interest" description="Disordered" evidence="1">
    <location>
        <begin position="1"/>
        <end position="23"/>
    </location>
</feature>
<proteinExistence type="predicted"/>
<evidence type="ECO:0000256" key="1">
    <source>
        <dbReference type="SAM" id="MobiDB-lite"/>
    </source>
</evidence>